<feature type="compositionally biased region" description="Basic and acidic residues" evidence="4">
    <location>
        <begin position="149"/>
        <end position="163"/>
    </location>
</feature>
<name>A0ABD3JYM2_EUCGL</name>
<gene>
    <name evidence="6" type="ORF">ACJRO7_028914</name>
</gene>
<evidence type="ECO:0000256" key="2">
    <source>
        <dbReference type="ARBA" id="ARBA00022448"/>
    </source>
</evidence>
<dbReference type="InterPro" id="IPR046364">
    <property type="entry name" value="Exo70_C"/>
</dbReference>
<comment type="caution">
    <text evidence="6">The sequence shown here is derived from an EMBL/GenBank/DDBJ whole genome shotgun (WGS) entry which is preliminary data.</text>
</comment>
<feature type="compositionally biased region" description="Low complexity" evidence="4">
    <location>
        <begin position="15"/>
        <end position="38"/>
    </location>
</feature>
<evidence type="ECO:0000259" key="5">
    <source>
        <dbReference type="Pfam" id="PF03081"/>
    </source>
</evidence>
<protein>
    <recommendedName>
        <fullName evidence="3">Exocyst subunit Exo70 family protein</fullName>
    </recommendedName>
</protein>
<evidence type="ECO:0000256" key="4">
    <source>
        <dbReference type="SAM" id="MobiDB-lite"/>
    </source>
</evidence>
<comment type="similarity">
    <text evidence="1 3">Belongs to the EXO70 family.</text>
</comment>
<dbReference type="PANTHER" id="PTHR12542">
    <property type="entry name" value="EXOCYST COMPLEX PROTEIN EXO70"/>
    <property type="match status" value="1"/>
</dbReference>
<dbReference type="Pfam" id="PF20669">
    <property type="entry name" value="Exo70_N"/>
    <property type="match status" value="1"/>
</dbReference>
<comment type="function">
    <text evidence="3">Component of the exocyst complex.</text>
</comment>
<dbReference type="EMBL" id="JBJKBG010000007">
    <property type="protein sequence ID" value="KAL3732153.1"/>
    <property type="molecule type" value="Genomic_DNA"/>
</dbReference>
<dbReference type="InterPro" id="IPR016159">
    <property type="entry name" value="Cullin_repeat-like_dom_sf"/>
</dbReference>
<evidence type="ECO:0000256" key="3">
    <source>
        <dbReference type="RuleBase" id="RU365026"/>
    </source>
</evidence>
<organism evidence="6 7">
    <name type="scientific">Eucalyptus globulus</name>
    <name type="common">Tasmanian blue gum</name>
    <dbReference type="NCBI Taxonomy" id="34317"/>
    <lineage>
        <taxon>Eukaryota</taxon>
        <taxon>Viridiplantae</taxon>
        <taxon>Streptophyta</taxon>
        <taxon>Embryophyta</taxon>
        <taxon>Tracheophyta</taxon>
        <taxon>Spermatophyta</taxon>
        <taxon>Magnoliopsida</taxon>
        <taxon>eudicotyledons</taxon>
        <taxon>Gunneridae</taxon>
        <taxon>Pentapetalae</taxon>
        <taxon>rosids</taxon>
        <taxon>malvids</taxon>
        <taxon>Myrtales</taxon>
        <taxon>Myrtaceae</taxon>
        <taxon>Myrtoideae</taxon>
        <taxon>Eucalypteae</taxon>
        <taxon>Eucalyptus</taxon>
    </lineage>
</organism>
<keyword evidence="7" id="KW-1185">Reference proteome</keyword>
<keyword evidence="2 3" id="KW-0813">Transport</keyword>
<feature type="domain" description="Exocyst complex subunit Exo70 C-terminal" evidence="5">
    <location>
        <begin position="247"/>
        <end position="613"/>
    </location>
</feature>
<dbReference type="Gene3D" id="1.20.1280.170">
    <property type="entry name" value="Exocyst complex component Exo70"/>
    <property type="match status" value="1"/>
</dbReference>
<dbReference type="Pfam" id="PF03081">
    <property type="entry name" value="Exo70_C"/>
    <property type="match status" value="1"/>
</dbReference>
<evidence type="ECO:0000313" key="7">
    <source>
        <dbReference type="Proteomes" id="UP001634007"/>
    </source>
</evidence>
<dbReference type="GO" id="GO:0015031">
    <property type="term" value="P:protein transport"/>
    <property type="evidence" value="ECO:0007669"/>
    <property type="project" value="UniProtKB-KW"/>
</dbReference>
<dbReference type="PANTHER" id="PTHR12542:SF26">
    <property type="entry name" value="EXOCYST SUBUNIT EXO70 FAMILY PROTEIN"/>
    <property type="match status" value="1"/>
</dbReference>
<evidence type="ECO:0000256" key="1">
    <source>
        <dbReference type="ARBA" id="ARBA00006756"/>
    </source>
</evidence>
<keyword evidence="3" id="KW-0653">Protein transport</keyword>
<reference evidence="6 7" key="1">
    <citation type="submission" date="2024-11" db="EMBL/GenBank/DDBJ databases">
        <title>Chromosome-level genome assembly of Eucalyptus globulus Labill. provides insights into its genome evolution.</title>
        <authorList>
            <person name="Li X."/>
        </authorList>
    </citation>
    <scope>NUCLEOTIDE SEQUENCE [LARGE SCALE GENOMIC DNA]</scope>
    <source>
        <strain evidence="6">CL2024</strain>
        <tissue evidence="6">Fresh tender leaves</tissue>
    </source>
</reference>
<keyword evidence="3" id="KW-0268">Exocytosis</keyword>
<accession>A0ABD3JYM2</accession>
<sequence length="637" mass="70550">MGLIRTPEISEENASMSRKAMSTSLSSSKTLSSPSFSSQASRNGKVAPFSNLSVSAVEETLRNAESVIRKWDLNAKTSYTRVTSLFLHDREEAKSFLQSAKDLREAMHFLVASHSGSDKLVLAQSLTQIAMKRLEKELYHILSTNREHLDPESVSRKSSRRSDGSGNGNGTASDDETEDNVSESTMEDVKSVVDCMISAGYGTECIKIYKLMRKSTVDEGIYRLGIERFKSSQIQKLTWNSRELLIKNWLNAVKVAVQTVFKGERILCDYVFSASSKIGESCFAEITKEAAINLFRIPEIIARIKGSPERIFKLIELYEATYELWPDIESIFKFDSTLDVKLQALSALVKLGNMVQVILSNYEATIQKDSSKILPEGGGIHSLTRSVMEFATSLTKCSSTLSDILMDHPPPGNLNLPESYFNGLSAGDIPMSPVSVRLAWLILGLLCKLDAKAELYRDVSLSYLFLANNLNFIVEEARSTNLKYLLGDEWVATHAEKVRQYAASYEAAAWSKVLSLLPEVAADGGLPVMSPEAAGACLQRFGAAFEEEYRKQMSWTVPDGKLRDEIKVSIERKLVPAYRQFCETCLGIARGDAEVERKLVRFGADDLGNYLSDLFHGTAVSGGSQSPSSRPRGCLLR</sequence>
<feature type="region of interest" description="Disordered" evidence="4">
    <location>
        <begin position="1"/>
        <end position="43"/>
    </location>
</feature>
<dbReference type="InterPro" id="IPR004140">
    <property type="entry name" value="Exo70"/>
</dbReference>
<dbReference type="SUPFAM" id="SSF74788">
    <property type="entry name" value="Cullin repeat-like"/>
    <property type="match status" value="1"/>
</dbReference>
<evidence type="ECO:0000313" key="6">
    <source>
        <dbReference type="EMBL" id="KAL3732153.1"/>
    </source>
</evidence>
<feature type="region of interest" description="Disordered" evidence="4">
    <location>
        <begin position="149"/>
        <end position="183"/>
    </location>
</feature>
<dbReference type="AlphaFoldDB" id="A0ABD3JYM2"/>
<dbReference type="Proteomes" id="UP001634007">
    <property type="component" value="Unassembled WGS sequence"/>
</dbReference>
<dbReference type="GO" id="GO:0006887">
    <property type="term" value="P:exocytosis"/>
    <property type="evidence" value="ECO:0007669"/>
    <property type="project" value="UniProtKB-KW"/>
</dbReference>
<proteinExistence type="inferred from homology"/>